<dbReference type="Proteomes" id="UP000324800">
    <property type="component" value="Unassembled WGS sequence"/>
</dbReference>
<gene>
    <name evidence="1" type="ORF">EZS28_043481</name>
</gene>
<sequence>MFSSRNFQQVQTSFTEYLISSNYGKKYIASSQVMLVGTIFLEFRFNAIVSSALNVVFPEPTAPTIQ</sequence>
<name>A0A5J4TST9_9EUKA</name>
<evidence type="ECO:0000313" key="2">
    <source>
        <dbReference type="Proteomes" id="UP000324800"/>
    </source>
</evidence>
<evidence type="ECO:0000313" key="1">
    <source>
        <dbReference type="EMBL" id="KAA6360993.1"/>
    </source>
</evidence>
<organism evidence="1 2">
    <name type="scientific">Streblomastix strix</name>
    <dbReference type="NCBI Taxonomy" id="222440"/>
    <lineage>
        <taxon>Eukaryota</taxon>
        <taxon>Metamonada</taxon>
        <taxon>Preaxostyla</taxon>
        <taxon>Oxymonadida</taxon>
        <taxon>Streblomastigidae</taxon>
        <taxon>Streblomastix</taxon>
    </lineage>
</organism>
<dbReference type="EMBL" id="SNRW01026170">
    <property type="protein sequence ID" value="KAA6360993.1"/>
    <property type="molecule type" value="Genomic_DNA"/>
</dbReference>
<comment type="caution">
    <text evidence="1">The sequence shown here is derived from an EMBL/GenBank/DDBJ whole genome shotgun (WGS) entry which is preliminary data.</text>
</comment>
<proteinExistence type="predicted"/>
<reference evidence="1 2" key="1">
    <citation type="submission" date="2019-03" db="EMBL/GenBank/DDBJ databases">
        <title>Single cell metagenomics reveals metabolic interactions within the superorganism composed of flagellate Streblomastix strix and complex community of Bacteroidetes bacteria on its surface.</title>
        <authorList>
            <person name="Treitli S.C."/>
            <person name="Kolisko M."/>
            <person name="Husnik F."/>
            <person name="Keeling P."/>
            <person name="Hampl V."/>
        </authorList>
    </citation>
    <scope>NUCLEOTIDE SEQUENCE [LARGE SCALE GENOMIC DNA]</scope>
    <source>
        <strain evidence="1">ST1C</strain>
    </source>
</reference>
<accession>A0A5J4TST9</accession>
<dbReference type="AlphaFoldDB" id="A0A5J4TST9"/>
<protein>
    <submittedName>
        <fullName evidence="1">Uncharacterized protein</fullName>
    </submittedName>
</protein>